<dbReference type="NCBIfam" id="TIGR03814">
    <property type="entry name" value="Gln_ase"/>
    <property type="match status" value="1"/>
</dbReference>
<feature type="binding site" evidence="6">
    <location>
        <position position="115"/>
    </location>
    <ligand>
        <name>substrate</name>
    </ligand>
</feature>
<evidence type="ECO:0000256" key="3">
    <source>
        <dbReference type="ARBA" id="ARBA00012918"/>
    </source>
</evidence>
<dbReference type="Pfam" id="PF04960">
    <property type="entry name" value="Glutaminase"/>
    <property type="match status" value="1"/>
</dbReference>
<gene>
    <name evidence="6" type="primary">glsA</name>
    <name evidence="7" type="ORF">SAMN04489796_103357</name>
</gene>
<feature type="binding site" evidence="6">
    <location>
        <position position="65"/>
    </location>
    <ligand>
        <name>substrate</name>
    </ligand>
</feature>
<organism evidence="7 8">
    <name type="scientific">Winogradskyella thalassocola</name>
    <dbReference type="NCBI Taxonomy" id="262004"/>
    <lineage>
        <taxon>Bacteria</taxon>
        <taxon>Pseudomonadati</taxon>
        <taxon>Bacteroidota</taxon>
        <taxon>Flavobacteriia</taxon>
        <taxon>Flavobacteriales</taxon>
        <taxon>Flavobacteriaceae</taxon>
        <taxon>Winogradskyella</taxon>
    </lineage>
</organism>
<dbReference type="OrthoDB" id="9788822at2"/>
<evidence type="ECO:0000313" key="7">
    <source>
        <dbReference type="EMBL" id="SDH63454.1"/>
    </source>
</evidence>
<sequence length="306" mass="34023">MNSDYTQIIENAYKFVKPIKDHGKLATYIPELANVNPDKFGVHITKIDGNNFGIGDHLEKFSIQSIAKVLSLSLAVKFLGERIWTRIDVEPSGTKFDSLLLLETYKGIPRNPFINSGAIVICDILITHLENAREEFLEFVRDLSDIPDLNYSDDIADSEKATGYRNVALCNFIKSLDNIKNDPAEVLDFYFDMCSLEMNCEQVSRSFSFLANGGRKLSDGKRIITSSQAKRINALMLTCGFYDESGEFAFKVGLPGKSGVGGGIVALYPNNFTIAVWSPKLNPNGNSFKGMKLLETVTTHSEMSIF</sequence>
<dbReference type="FunFam" id="3.40.710.10:FF:000005">
    <property type="entry name" value="Glutaminase"/>
    <property type="match status" value="1"/>
</dbReference>
<comment type="catalytic activity">
    <reaction evidence="5 6">
        <text>L-glutamine + H2O = L-glutamate + NH4(+)</text>
        <dbReference type="Rhea" id="RHEA:15889"/>
        <dbReference type="ChEBI" id="CHEBI:15377"/>
        <dbReference type="ChEBI" id="CHEBI:28938"/>
        <dbReference type="ChEBI" id="CHEBI:29985"/>
        <dbReference type="ChEBI" id="CHEBI:58359"/>
        <dbReference type="EC" id="3.5.1.2"/>
    </reaction>
</comment>
<dbReference type="Proteomes" id="UP000199492">
    <property type="component" value="Unassembled WGS sequence"/>
</dbReference>
<evidence type="ECO:0000256" key="4">
    <source>
        <dbReference type="ARBA" id="ARBA00022801"/>
    </source>
</evidence>
<dbReference type="AlphaFoldDB" id="A0A1G8E0N0"/>
<evidence type="ECO:0000256" key="5">
    <source>
        <dbReference type="ARBA" id="ARBA00049534"/>
    </source>
</evidence>
<feature type="binding site" evidence="6">
    <location>
        <position position="242"/>
    </location>
    <ligand>
        <name>substrate</name>
    </ligand>
</feature>
<dbReference type="Gene3D" id="3.40.710.10">
    <property type="entry name" value="DD-peptidase/beta-lactamase superfamily"/>
    <property type="match status" value="1"/>
</dbReference>
<feature type="binding site" evidence="6">
    <location>
        <position position="159"/>
    </location>
    <ligand>
        <name>substrate</name>
    </ligand>
</feature>
<proteinExistence type="inferred from homology"/>
<evidence type="ECO:0000256" key="6">
    <source>
        <dbReference type="HAMAP-Rule" id="MF_00313"/>
    </source>
</evidence>
<feature type="binding site" evidence="6">
    <location>
        <position position="260"/>
    </location>
    <ligand>
        <name>substrate</name>
    </ligand>
</feature>
<keyword evidence="6" id="KW-0007">Acetylation</keyword>
<dbReference type="GO" id="GO:0006543">
    <property type="term" value="P:L-glutamine catabolic process"/>
    <property type="evidence" value="ECO:0007669"/>
    <property type="project" value="TreeGrafter"/>
</dbReference>
<dbReference type="GO" id="GO:0004359">
    <property type="term" value="F:glutaminase activity"/>
    <property type="evidence" value="ECO:0007669"/>
    <property type="project" value="UniProtKB-UniRule"/>
</dbReference>
<keyword evidence="4 6" id="KW-0378">Hydrolase</keyword>
<dbReference type="NCBIfam" id="NF002133">
    <property type="entry name" value="PRK00971.1-2"/>
    <property type="match status" value="1"/>
</dbReference>
<dbReference type="PANTHER" id="PTHR12544">
    <property type="entry name" value="GLUTAMINASE"/>
    <property type="match status" value="1"/>
</dbReference>
<dbReference type="InterPro" id="IPR015868">
    <property type="entry name" value="Glutaminase"/>
</dbReference>
<evidence type="ECO:0000313" key="8">
    <source>
        <dbReference type="Proteomes" id="UP000199492"/>
    </source>
</evidence>
<keyword evidence="8" id="KW-1185">Reference proteome</keyword>
<evidence type="ECO:0000256" key="2">
    <source>
        <dbReference type="ARBA" id="ARBA00011881"/>
    </source>
</evidence>
<dbReference type="GO" id="GO:0006537">
    <property type="term" value="P:glutamate biosynthetic process"/>
    <property type="evidence" value="ECO:0007669"/>
    <property type="project" value="TreeGrafter"/>
</dbReference>
<dbReference type="RefSeq" id="WP_092467821.1">
    <property type="nucleotide sequence ID" value="NZ_FNCZ01000003.1"/>
</dbReference>
<reference evidence="8" key="1">
    <citation type="submission" date="2016-10" db="EMBL/GenBank/DDBJ databases">
        <authorList>
            <person name="Varghese N."/>
            <person name="Submissions S."/>
        </authorList>
    </citation>
    <scope>NUCLEOTIDE SEQUENCE [LARGE SCALE GENOMIC DNA]</scope>
    <source>
        <strain evidence="8">DSM 15363</strain>
    </source>
</reference>
<evidence type="ECO:0000256" key="1">
    <source>
        <dbReference type="ARBA" id="ARBA00011076"/>
    </source>
</evidence>
<accession>A0A1G8E0N0</accession>
<protein>
    <recommendedName>
        <fullName evidence="3 6">Glutaminase</fullName>
        <ecNumber evidence="3 6">3.5.1.2</ecNumber>
    </recommendedName>
</protein>
<dbReference type="EC" id="3.5.1.2" evidence="3 6"/>
<comment type="similarity">
    <text evidence="1 6">Belongs to the glutaminase family.</text>
</comment>
<dbReference type="STRING" id="262004.SAMN04489796_103357"/>
<dbReference type="HAMAP" id="MF_00313">
    <property type="entry name" value="Glutaminase"/>
    <property type="match status" value="1"/>
</dbReference>
<comment type="subunit">
    <text evidence="2 6">Homotetramer.</text>
</comment>
<dbReference type="SUPFAM" id="SSF56601">
    <property type="entry name" value="beta-lactamase/transpeptidase-like"/>
    <property type="match status" value="1"/>
</dbReference>
<dbReference type="PANTHER" id="PTHR12544:SF29">
    <property type="entry name" value="GLUTAMINASE"/>
    <property type="match status" value="1"/>
</dbReference>
<dbReference type="InterPro" id="IPR012338">
    <property type="entry name" value="Beta-lactam/transpept-like"/>
</dbReference>
<dbReference type="EMBL" id="FNCZ01000003">
    <property type="protein sequence ID" value="SDH63454.1"/>
    <property type="molecule type" value="Genomic_DNA"/>
</dbReference>
<name>A0A1G8E0N0_9FLAO</name>
<feature type="binding site" evidence="6">
    <location>
        <position position="166"/>
    </location>
    <ligand>
        <name>substrate</name>
    </ligand>
</feature>
<feature type="binding site" evidence="6">
    <location>
        <position position="190"/>
    </location>
    <ligand>
        <name>substrate</name>
    </ligand>
</feature>